<accession>A0AA35SBN9</accession>
<name>A0AA35SBN9_GEOBA</name>
<dbReference type="PANTHER" id="PTHR46018">
    <property type="entry name" value="ZINC PHOSPHODIESTERASE ELAC PROTEIN 1"/>
    <property type="match status" value="1"/>
</dbReference>
<protein>
    <submittedName>
        <fullName evidence="1">Ribonuclease Z</fullName>
    </submittedName>
</protein>
<dbReference type="SUPFAM" id="SSF56281">
    <property type="entry name" value="Metallo-hydrolase/oxidoreductase"/>
    <property type="match status" value="1"/>
</dbReference>
<dbReference type="Proteomes" id="UP001174909">
    <property type="component" value="Unassembled WGS sequence"/>
</dbReference>
<dbReference type="InterPro" id="IPR036866">
    <property type="entry name" value="RibonucZ/Hydroxyglut_hydro"/>
</dbReference>
<sequence length="168" mass="18887">MIRVTFLGTSAACPTVRRNVSAISVQREGELMLFDCGEGTQRQMMRYGTGFSIWAVFITHMHADHFVGVTGMLRTMALQGRSEPLLLACPVSGRRVLADAVHLGFDRLSFPVEIREMRPGDRVPRDGYDVCAFRVDHGMPALGYVLREADRRGRFDVERARAWPTISE</sequence>
<evidence type="ECO:0000313" key="1">
    <source>
        <dbReference type="EMBL" id="CAI8027140.1"/>
    </source>
</evidence>
<dbReference type="Gene3D" id="3.60.15.10">
    <property type="entry name" value="Ribonuclease Z/Hydroxyacylglutathione hydrolase-like"/>
    <property type="match status" value="1"/>
</dbReference>
<proteinExistence type="predicted"/>
<keyword evidence="2" id="KW-1185">Reference proteome</keyword>
<dbReference type="PANTHER" id="PTHR46018:SF2">
    <property type="entry name" value="ZINC PHOSPHODIESTERASE ELAC PROTEIN 1"/>
    <property type="match status" value="1"/>
</dbReference>
<reference evidence="1" key="1">
    <citation type="submission" date="2023-03" db="EMBL/GenBank/DDBJ databases">
        <authorList>
            <person name="Steffen K."/>
            <person name="Cardenas P."/>
        </authorList>
    </citation>
    <scope>NUCLEOTIDE SEQUENCE</scope>
</reference>
<evidence type="ECO:0000313" key="2">
    <source>
        <dbReference type="Proteomes" id="UP001174909"/>
    </source>
</evidence>
<gene>
    <name evidence="1" type="ORF">GBAR_LOCUS15537</name>
</gene>
<dbReference type="Pfam" id="PF23023">
    <property type="entry name" value="Anti-Pycsar_Apyc1"/>
    <property type="match status" value="1"/>
</dbReference>
<dbReference type="GO" id="GO:0042781">
    <property type="term" value="F:3'-tRNA processing endoribonuclease activity"/>
    <property type="evidence" value="ECO:0007669"/>
    <property type="project" value="TreeGrafter"/>
</dbReference>
<organism evidence="1 2">
    <name type="scientific">Geodia barretti</name>
    <name type="common">Barrett's horny sponge</name>
    <dbReference type="NCBI Taxonomy" id="519541"/>
    <lineage>
        <taxon>Eukaryota</taxon>
        <taxon>Metazoa</taxon>
        <taxon>Porifera</taxon>
        <taxon>Demospongiae</taxon>
        <taxon>Heteroscleromorpha</taxon>
        <taxon>Tetractinellida</taxon>
        <taxon>Astrophorina</taxon>
        <taxon>Geodiidae</taxon>
        <taxon>Geodia</taxon>
    </lineage>
</organism>
<dbReference type="AlphaFoldDB" id="A0AA35SBN9"/>
<comment type="caution">
    <text evidence="1">The sequence shown here is derived from an EMBL/GenBank/DDBJ whole genome shotgun (WGS) entry which is preliminary data.</text>
</comment>
<dbReference type="EMBL" id="CASHTH010002260">
    <property type="protein sequence ID" value="CAI8027140.1"/>
    <property type="molecule type" value="Genomic_DNA"/>
</dbReference>